<evidence type="ECO:0000256" key="1">
    <source>
        <dbReference type="ARBA" id="ARBA00008690"/>
    </source>
</evidence>
<evidence type="ECO:0000256" key="2">
    <source>
        <dbReference type="SAM" id="MobiDB-lite"/>
    </source>
</evidence>
<dbReference type="InterPro" id="IPR046431">
    <property type="entry name" value="FAF_dom"/>
</dbReference>
<dbReference type="Proteomes" id="UP001152484">
    <property type="component" value="Unassembled WGS sequence"/>
</dbReference>
<sequence>MPATSFAVHHNNNLFPVTKFLMVNPLSGGHCDDKKLPHLRQKPSTDTGGWSFLVEELAANKGAAEDDEAAAAEAVKKYVQLPPPLPPPRRKSRSLSALSTKSLEMCTEGLGCETGFDITLSVEELIGKPPPPEPSPTKPAGMITGDKINKSKAFPPALSSSKGRAGLDDGVKMMRPRREGGRLVLTAISVTRPDSFFLASRSDGRLMLSFKMASNNGSEADDDDINEV</sequence>
<evidence type="ECO:0000313" key="4">
    <source>
        <dbReference type="EMBL" id="CAH9085116.1"/>
    </source>
</evidence>
<dbReference type="PANTHER" id="PTHR33155">
    <property type="entry name" value="FANTASTIC FOUR-LIKE PROTEIN (DUF3049)"/>
    <property type="match status" value="1"/>
</dbReference>
<dbReference type="OrthoDB" id="1916983at2759"/>
<reference evidence="4" key="1">
    <citation type="submission" date="2022-07" db="EMBL/GenBank/DDBJ databases">
        <authorList>
            <person name="Macas J."/>
            <person name="Novak P."/>
            <person name="Neumann P."/>
        </authorList>
    </citation>
    <scope>NUCLEOTIDE SEQUENCE</scope>
</reference>
<dbReference type="Pfam" id="PF11250">
    <property type="entry name" value="FAF"/>
    <property type="match status" value="1"/>
</dbReference>
<proteinExistence type="inferred from homology"/>
<protein>
    <recommendedName>
        <fullName evidence="3">FAF domain-containing protein</fullName>
    </recommendedName>
</protein>
<feature type="domain" description="FAF" evidence="3">
    <location>
        <begin position="153"/>
        <end position="210"/>
    </location>
</feature>
<name>A0A9P0Z3T3_CUSEU</name>
<organism evidence="4 5">
    <name type="scientific">Cuscuta europaea</name>
    <name type="common">European dodder</name>
    <dbReference type="NCBI Taxonomy" id="41803"/>
    <lineage>
        <taxon>Eukaryota</taxon>
        <taxon>Viridiplantae</taxon>
        <taxon>Streptophyta</taxon>
        <taxon>Embryophyta</taxon>
        <taxon>Tracheophyta</taxon>
        <taxon>Spermatophyta</taxon>
        <taxon>Magnoliopsida</taxon>
        <taxon>eudicotyledons</taxon>
        <taxon>Gunneridae</taxon>
        <taxon>Pentapetalae</taxon>
        <taxon>asterids</taxon>
        <taxon>lamiids</taxon>
        <taxon>Solanales</taxon>
        <taxon>Convolvulaceae</taxon>
        <taxon>Cuscuteae</taxon>
        <taxon>Cuscuta</taxon>
        <taxon>Cuscuta subgen. Cuscuta</taxon>
    </lineage>
</organism>
<dbReference type="AlphaFoldDB" id="A0A9P0Z3T3"/>
<accession>A0A9P0Z3T3</accession>
<keyword evidence="5" id="KW-1185">Reference proteome</keyword>
<dbReference type="EMBL" id="CAMAPE010000018">
    <property type="protein sequence ID" value="CAH9085116.1"/>
    <property type="molecule type" value="Genomic_DNA"/>
</dbReference>
<feature type="region of interest" description="Disordered" evidence="2">
    <location>
        <begin position="148"/>
        <end position="172"/>
    </location>
</feature>
<evidence type="ECO:0000259" key="3">
    <source>
        <dbReference type="Pfam" id="PF11250"/>
    </source>
</evidence>
<gene>
    <name evidence="4" type="ORF">CEURO_LOCUS9244</name>
</gene>
<comment type="similarity">
    <text evidence="1">Belongs to the fantastic four family.</text>
</comment>
<dbReference type="InterPro" id="IPR021410">
    <property type="entry name" value="FAF"/>
</dbReference>
<dbReference type="PANTHER" id="PTHR33155:SF8">
    <property type="entry name" value="PROTEIN FANTASTIC FOUR 1"/>
    <property type="match status" value="1"/>
</dbReference>
<evidence type="ECO:0000313" key="5">
    <source>
        <dbReference type="Proteomes" id="UP001152484"/>
    </source>
</evidence>
<comment type="caution">
    <text evidence="4">The sequence shown here is derived from an EMBL/GenBank/DDBJ whole genome shotgun (WGS) entry which is preliminary data.</text>
</comment>